<comment type="caution">
    <text evidence="2">The sequence shown here is derived from an EMBL/GenBank/DDBJ whole genome shotgun (WGS) entry which is preliminary data.</text>
</comment>
<dbReference type="InterPro" id="IPR034756">
    <property type="entry name" value="T2SSM_b"/>
</dbReference>
<feature type="transmembrane region" description="Helical" evidence="1">
    <location>
        <begin position="20"/>
        <end position="40"/>
    </location>
</feature>
<evidence type="ECO:0000256" key="1">
    <source>
        <dbReference type="SAM" id="Phobius"/>
    </source>
</evidence>
<accession>A0A0G0BGG9</accession>
<dbReference type="InterPro" id="IPR014717">
    <property type="entry name" value="Transl_elong_EF1B/ribsomal_bS6"/>
</dbReference>
<dbReference type="AlphaFoldDB" id="A0A0G0BGG9"/>
<proteinExistence type="predicted"/>
<evidence type="ECO:0000313" key="3">
    <source>
        <dbReference type="Proteomes" id="UP000034127"/>
    </source>
</evidence>
<gene>
    <name evidence="2" type="ORF">UR63_C0001G0014</name>
</gene>
<dbReference type="EMBL" id="LBPX01000001">
    <property type="protein sequence ID" value="KKP68564.1"/>
    <property type="molecule type" value="Genomic_DNA"/>
</dbReference>
<protein>
    <submittedName>
        <fullName evidence="2">Uncharacterized protein</fullName>
    </submittedName>
</protein>
<evidence type="ECO:0000313" key="2">
    <source>
        <dbReference type="EMBL" id="KKP68564.1"/>
    </source>
</evidence>
<name>A0A0G0BGG9_9BACT</name>
<keyword evidence="1" id="KW-1133">Transmembrane helix</keyword>
<keyword evidence="1" id="KW-0472">Membrane</keyword>
<dbReference type="Proteomes" id="UP000034127">
    <property type="component" value="Unassembled WGS sequence"/>
</dbReference>
<organism evidence="2 3">
    <name type="scientific">Candidatus Roizmanbacteria bacterium GW2011_GWC2_35_12</name>
    <dbReference type="NCBI Taxonomy" id="1618485"/>
    <lineage>
        <taxon>Bacteria</taxon>
        <taxon>Candidatus Roizmaniibacteriota</taxon>
    </lineage>
</organism>
<sequence length="189" mass="21643">MEKSNLTKIIFSKKTSDYTFAVLFLLIFSIFIVFAIRPSLTTAASLKKEEKDLLKIDALYENKIMDIALVQSQIEENRDSLFLLNDAVSEYPQVNKMIEDVKKIADENDLFIKKASIADVNLLKNQKSIDKISMIVEGSINFDNLVKFTDALKSQRRLKTVDKMIINRDIESTESSQLKVVMTINGYYL</sequence>
<keyword evidence="1" id="KW-0812">Transmembrane</keyword>
<reference evidence="2 3" key="1">
    <citation type="journal article" date="2015" name="Nature">
        <title>rRNA introns, odd ribosomes, and small enigmatic genomes across a large radiation of phyla.</title>
        <authorList>
            <person name="Brown C.T."/>
            <person name="Hug L.A."/>
            <person name="Thomas B.C."/>
            <person name="Sharon I."/>
            <person name="Castelle C.J."/>
            <person name="Singh A."/>
            <person name="Wilkins M.J."/>
            <person name="Williams K.H."/>
            <person name="Banfield J.F."/>
        </authorList>
    </citation>
    <scope>NUCLEOTIDE SEQUENCE [LARGE SCALE GENOMIC DNA]</scope>
</reference>
<dbReference type="Pfam" id="PF10741">
    <property type="entry name" value="T2SSM_b"/>
    <property type="match status" value="1"/>
</dbReference>
<dbReference type="Gene3D" id="3.30.70.60">
    <property type="match status" value="1"/>
</dbReference>